<dbReference type="InterPro" id="IPR006683">
    <property type="entry name" value="Thioestr_dom"/>
</dbReference>
<organism evidence="2 3">
    <name type="scientific">Truncatella angustata</name>
    <dbReference type="NCBI Taxonomy" id="152316"/>
    <lineage>
        <taxon>Eukaryota</taxon>
        <taxon>Fungi</taxon>
        <taxon>Dikarya</taxon>
        <taxon>Ascomycota</taxon>
        <taxon>Pezizomycotina</taxon>
        <taxon>Sordariomycetes</taxon>
        <taxon>Xylariomycetidae</taxon>
        <taxon>Amphisphaeriales</taxon>
        <taxon>Sporocadaceae</taxon>
        <taxon>Truncatella</taxon>
    </lineage>
</organism>
<dbReference type="RefSeq" id="XP_045954577.1">
    <property type="nucleotide sequence ID" value="XM_046108069.1"/>
</dbReference>
<dbReference type="PANTHER" id="PTHR47260:SF6">
    <property type="entry name" value="THIOESTERASE DOMAIN-CONTAINING PROTEIN"/>
    <property type="match status" value="1"/>
</dbReference>
<sequence length="210" mass="22956">MATPWETARLEDVPWCTALIGAPNTVTFVPPSYATKDDVEPPLLDQLFRRVLRNNEAIPRCLGFYQDPIDLSDGAVSGLPFLLTSSSLIFDLRPGVNGFNGTAHGGLIVALMDESMGAYLIMNDKVHKQKKAEGLLPPSSKGFESMGFVTGRMDTRLLKPIHTPQIVVVTSHLAEVDGRKVHFRVAVTGEQGEVYATCDGTWVSFLRGKL</sequence>
<dbReference type="SUPFAM" id="SSF54637">
    <property type="entry name" value="Thioesterase/thiol ester dehydrase-isomerase"/>
    <property type="match status" value="1"/>
</dbReference>
<dbReference type="CDD" id="cd03440">
    <property type="entry name" value="hot_dog"/>
    <property type="match status" value="1"/>
</dbReference>
<feature type="domain" description="Thioesterase" evidence="1">
    <location>
        <begin position="100"/>
        <end position="194"/>
    </location>
</feature>
<accession>A0A9P8UDS4</accession>
<proteinExistence type="predicted"/>
<evidence type="ECO:0000259" key="1">
    <source>
        <dbReference type="Pfam" id="PF03061"/>
    </source>
</evidence>
<dbReference type="PANTHER" id="PTHR47260">
    <property type="entry name" value="UPF0644 PROTEIN PB2B4.06"/>
    <property type="match status" value="1"/>
</dbReference>
<name>A0A9P8UDS4_9PEZI</name>
<dbReference type="Pfam" id="PF03061">
    <property type="entry name" value="4HBT"/>
    <property type="match status" value="1"/>
</dbReference>
<dbReference type="InterPro" id="IPR052061">
    <property type="entry name" value="PTE-AB_protein"/>
</dbReference>
<dbReference type="EMBL" id="JAGPXC010000008">
    <property type="protein sequence ID" value="KAH6648065.1"/>
    <property type="molecule type" value="Genomic_DNA"/>
</dbReference>
<evidence type="ECO:0000313" key="2">
    <source>
        <dbReference type="EMBL" id="KAH6648065.1"/>
    </source>
</evidence>
<dbReference type="Gene3D" id="3.10.129.10">
    <property type="entry name" value="Hotdog Thioesterase"/>
    <property type="match status" value="1"/>
</dbReference>
<dbReference type="GeneID" id="70136960"/>
<dbReference type="AlphaFoldDB" id="A0A9P8UDS4"/>
<reference evidence="2" key="1">
    <citation type="journal article" date="2021" name="Nat. Commun.">
        <title>Genetic determinants of endophytism in the Arabidopsis root mycobiome.</title>
        <authorList>
            <person name="Mesny F."/>
            <person name="Miyauchi S."/>
            <person name="Thiergart T."/>
            <person name="Pickel B."/>
            <person name="Atanasova L."/>
            <person name="Karlsson M."/>
            <person name="Huettel B."/>
            <person name="Barry K.W."/>
            <person name="Haridas S."/>
            <person name="Chen C."/>
            <person name="Bauer D."/>
            <person name="Andreopoulos W."/>
            <person name="Pangilinan J."/>
            <person name="LaButti K."/>
            <person name="Riley R."/>
            <person name="Lipzen A."/>
            <person name="Clum A."/>
            <person name="Drula E."/>
            <person name="Henrissat B."/>
            <person name="Kohler A."/>
            <person name="Grigoriev I.V."/>
            <person name="Martin F.M."/>
            <person name="Hacquard S."/>
        </authorList>
    </citation>
    <scope>NUCLEOTIDE SEQUENCE</scope>
    <source>
        <strain evidence="2">MPI-SDFR-AT-0073</strain>
    </source>
</reference>
<gene>
    <name evidence="2" type="ORF">BKA67DRAFT_662796</name>
</gene>
<dbReference type="Proteomes" id="UP000758603">
    <property type="component" value="Unassembled WGS sequence"/>
</dbReference>
<protein>
    <submittedName>
        <fullName evidence="2">HotDog domain-containing protein</fullName>
    </submittedName>
</protein>
<keyword evidence="3" id="KW-1185">Reference proteome</keyword>
<comment type="caution">
    <text evidence="2">The sequence shown here is derived from an EMBL/GenBank/DDBJ whole genome shotgun (WGS) entry which is preliminary data.</text>
</comment>
<dbReference type="InterPro" id="IPR029069">
    <property type="entry name" value="HotDog_dom_sf"/>
</dbReference>
<evidence type="ECO:0000313" key="3">
    <source>
        <dbReference type="Proteomes" id="UP000758603"/>
    </source>
</evidence>
<dbReference type="OrthoDB" id="506431at2759"/>